<dbReference type="CDD" id="cd16320">
    <property type="entry name" value="MraZ_N"/>
    <property type="match status" value="1"/>
</dbReference>
<dbReference type="InterPro" id="IPR037914">
    <property type="entry name" value="SpoVT-AbrB_sf"/>
</dbReference>
<dbReference type="OrthoDB" id="9807753at2"/>
<dbReference type="CDD" id="cd16321">
    <property type="entry name" value="MraZ_C"/>
    <property type="match status" value="1"/>
</dbReference>
<dbReference type="InterPro" id="IPR035642">
    <property type="entry name" value="MraZ_N"/>
</dbReference>
<dbReference type="NCBIfam" id="TIGR00242">
    <property type="entry name" value="division/cell wall cluster transcriptional repressor MraZ"/>
    <property type="match status" value="1"/>
</dbReference>
<comment type="subcellular location">
    <subcellularLocation>
        <location evidence="7">Cytoplasm</location>
        <location evidence="7">Nucleoid</location>
    </subcellularLocation>
</comment>
<dbReference type="PANTHER" id="PTHR34701">
    <property type="entry name" value="TRANSCRIPTIONAL REGULATOR MRAZ"/>
    <property type="match status" value="1"/>
</dbReference>
<gene>
    <name evidence="7" type="primary">mraZ</name>
    <name evidence="9" type="ORF">CLV47_110134</name>
</gene>
<evidence type="ECO:0000256" key="2">
    <source>
        <dbReference type="ARBA" id="ARBA00022490"/>
    </source>
</evidence>
<comment type="subunit">
    <text evidence="7">Forms oligomers.</text>
</comment>
<evidence type="ECO:0000256" key="3">
    <source>
        <dbReference type="ARBA" id="ARBA00022737"/>
    </source>
</evidence>
<dbReference type="InterPro" id="IPR007159">
    <property type="entry name" value="SpoVT-AbrB_dom"/>
</dbReference>
<organism evidence="9 10">
    <name type="scientific">Antricoccus suffuscus</name>
    <dbReference type="NCBI Taxonomy" id="1629062"/>
    <lineage>
        <taxon>Bacteria</taxon>
        <taxon>Bacillati</taxon>
        <taxon>Actinomycetota</taxon>
        <taxon>Actinomycetes</taxon>
        <taxon>Geodermatophilales</taxon>
        <taxon>Antricoccaceae</taxon>
        <taxon>Antricoccus</taxon>
    </lineage>
</organism>
<dbReference type="Proteomes" id="UP000237752">
    <property type="component" value="Unassembled WGS sequence"/>
</dbReference>
<dbReference type="InterPro" id="IPR035644">
    <property type="entry name" value="MraZ_C"/>
</dbReference>
<comment type="caution">
    <text evidence="9">The sequence shown here is derived from an EMBL/GenBank/DDBJ whole genome shotgun (WGS) entry which is preliminary data.</text>
</comment>
<feature type="domain" description="SpoVT-AbrB" evidence="8">
    <location>
        <begin position="5"/>
        <end position="47"/>
    </location>
</feature>
<proteinExistence type="inferred from homology"/>
<name>A0A2T0ZYH9_9ACTN</name>
<dbReference type="GO" id="GO:0009295">
    <property type="term" value="C:nucleoid"/>
    <property type="evidence" value="ECO:0007669"/>
    <property type="project" value="UniProtKB-SubCell"/>
</dbReference>
<dbReference type="AlphaFoldDB" id="A0A2T0ZYH9"/>
<dbReference type="Gene3D" id="3.40.1550.20">
    <property type="entry name" value="Transcriptional regulator MraZ domain"/>
    <property type="match status" value="1"/>
</dbReference>
<dbReference type="EMBL" id="PVUE01000010">
    <property type="protein sequence ID" value="PRZ41406.1"/>
    <property type="molecule type" value="Genomic_DNA"/>
</dbReference>
<evidence type="ECO:0000256" key="5">
    <source>
        <dbReference type="ARBA" id="ARBA00023125"/>
    </source>
</evidence>
<dbReference type="GO" id="GO:0000976">
    <property type="term" value="F:transcription cis-regulatory region binding"/>
    <property type="evidence" value="ECO:0007669"/>
    <property type="project" value="TreeGrafter"/>
</dbReference>
<evidence type="ECO:0000256" key="4">
    <source>
        <dbReference type="ARBA" id="ARBA00023015"/>
    </source>
</evidence>
<comment type="similarity">
    <text evidence="7">Belongs to the MraZ family.</text>
</comment>
<keyword evidence="4 7" id="KW-0805">Transcription regulation</keyword>
<sequence length="141" mass="16218">MFLGDFYPRMDEKGRIALPAKFRDRLGAGMVITKGQDRCLYVYPQTEFERMADRLSRTSSTAATRNYMRQFFGGADDQTPDKQGRVVVKQALREYAALDRECAVIGVNNRVEIWDAVAWCEFTEAQEQQFVEFSEDLLAPE</sequence>
<keyword evidence="5 7" id="KW-0238">DNA-binding</keyword>
<keyword evidence="6 7" id="KW-0804">Transcription</keyword>
<dbReference type="RefSeq" id="WP_106349479.1">
    <property type="nucleotide sequence ID" value="NZ_PVUE01000010.1"/>
</dbReference>
<keyword evidence="3" id="KW-0677">Repeat</keyword>
<dbReference type="PROSITE" id="PS51740">
    <property type="entry name" value="SPOVT_ABRB"/>
    <property type="match status" value="2"/>
</dbReference>
<dbReference type="InterPro" id="IPR038619">
    <property type="entry name" value="MraZ_sf"/>
</dbReference>
<accession>A0A2T0ZYH9</accession>
<evidence type="ECO:0000256" key="6">
    <source>
        <dbReference type="ARBA" id="ARBA00023163"/>
    </source>
</evidence>
<dbReference type="InterPro" id="IPR003444">
    <property type="entry name" value="MraZ"/>
</dbReference>
<protein>
    <recommendedName>
        <fullName evidence="1 7">Transcriptional regulator MraZ</fullName>
    </recommendedName>
</protein>
<dbReference type="GO" id="GO:2000143">
    <property type="term" value="P:negative regulation of DNA-templated transcription initiation"/>
    <property type="evidence" value="ECO:0007669"/>
    <property type="project" value="TreeGrafter"/>
</dbReference>
<dbReference type="Pfam" id="PF02381">
    <property type="entry name" value="MraZ"/>
    <property type="match status" value="2"/>
</dbReference>
<reference evidence="9 10" key="1">
    <citation type="submission" date="2018-03" db="EMBL/GenBank/DDBJ databases">
        <title>Genomic Encyclopedia of Archaeal and Bacterial Type Strains, Phase II (KMG-II): from individual species to whole genera.</title>
        <authorList>
            <person name="Goeker M."/>
        </authorList>
    </citation>
    <scope>NUCLEOTIDE SEQUENCE [LARGE SCALE GENOMIC DNA]</scope>
    <source>
        <strain evidence="9 10">DSM 100065</strain>
    </source>
</reference>
<evidence type="ECO:0000256" key="1">
    <source>
        <dbReference type="ARBA" id="ARBA00013860"/>
    </source>
</evidence>
<dbReference type="HAMAP" id="MF_01008">
    <property type="entry name" value="MraZ"/>
    <property type="match status" value="1"/>
</dbReference>
<evidence type="ECO:0000259" key="8">
    <source>
        <dbReference type="PROSITE" id="PS51740"/>
    </source>
</evidence>
<keyword evidence="2 7" id="KW-0963">Cytoplasm</keyword>
<evidence type="ECO:0000313" key="9">
    <source>
        <dbReference type="EMBL" id="PRZ41406.1"/>
    </source>
</evidence>
<evidence type="ECO:0000313" key="10">
    <source>
        <dbReference type="Proteomes" id="UP000237752"/>
    </source>
</evidence>
<dbReference type="PANTHER" id="PTHR34701:SF1">
    <property type="entry name" value="TRANSCRIPTIONAL REGULATOR MRAZ"/>
    <property type="match status" value="1"/>
</dbReference>
<evidence type="ECO:0000256" key="7">
    <source>
        <dbReference type="HAMAP-Rule" id="MF_01008"/>
    </source>
</evidence>
<dbReference type="GO" id="GO:0005737">
    <property type="term" value="C:cytoplasm"/>
    <property type="evidence" value="ECO:0007669"/>
    <property type="project" value="UniProtKB-UniRule"/>
</dbReference>
<feature type="domain" description="SpoVT-AbrB" evidence="8">
    <location>
        <begin position="75"/>
        <end position="118"/>
    </location>
</feature>
<dbReference type="GO" id="GO:0003700">
    <property type="term" value="F:DNA-binding transcription factor activity"/>
    <property type="evidence" value="ECO:0007669"/>
    <property type="project" value="UniProtKB-UniRule"/>
</dbReference>
<keyword evidence="10" id="KW-1185">Reference proteome</keyword>
<dbReference type="SUPFAM" id="SSF89447">
    <property type="entry name" value="AbrB/MazE/MraZ-like"/>
    <property type="match status" value="1"/>
</dbReference>
<dbReference type="InterPro" id="IPR020603">
    <property type="entry name" value="MraZ_dom"/>
</dbReference>